<accession>A0A0A9BC09</accession>
<sequence>MHHHFTSNICIKSVQDKKRTTDITLSI</sequence>
<name>A0A0A9BC09_ARUDO</name>
<protein>
    <submittedName>
        <fullName evidence="1">Uncharacterized protein</fullName>
    </submittedName>
</protein>
<organism evidence="1">
    <name type="scientific">Arundo donax</name>
    <name type="common">Giant reed</name>
    <name type="synonym">Donax arundinaceus</name>
    <dbReference type="NCBI Taxonomy" id="35708"/>
    <lineage>
        <taxon>Eukaryota</taxon>
        <taxon>Viridiplantae</taxon>
        <taxon>Streptophyta</taxon>
        <taxon>Embryophyta</taxon>
        <taxon>Tracheophyta</taxon>
        <taxon>Spermatophyta</taxon>
        <taxon>Magnoliopsida</taxon>
        <taxon>Liliopsida</taxon>
        <taxon>Poales</taxon>
        <taxon>Poaceae</taxon>
        <taxon>PACMAD clade</taxon>
        <taxon>Arundinoideae</taxon>
        <taxon>Arundineae</taxon>
        <taxon>Arundo</taxon>
    </lineage>
</organism>
<dbReference type="EMBL" id="GBRH01238222">
    <property type="protein sequence ID" value="JAD59673.1"/>
    <property type="molecule type" value="Transcribed_RNA"/>
</dbReference>
<proteinExistence type="predicted"/>
<dbReference type="AlphaFoldDB" id="A0A0A9BC09"/>
<reference evidence="1" key="2">
    <citation type="journal article" date="2015" name="Data Brief">
        <title>Shoot transcriptome of the giant reed, Arundo donax.</title>
        <authorList>
            <person name="Barrero R.A."/>
            <person name="Guerrero F.D."/>
            <person name="Moolhuijzen P."/>
            <person name="Goolsby J.A."/>
            <person name="Tidwell J."/>
            <person name="Bellgard S.E."/>
            <person name="Bellgard M.I."/>
        </authorList>
    </citation>
    <scope>NUCLEOTIDE SEQUENCE</scope>
    <source>
        <tissue evidence="1">Shoot tissue taken approximately 20 cm above the soil surface</tissue>
    </source>
</reference>
<evidence type="ECO:0000313" key="1">
    <source>
        <dbReference type="EMBL" id="JAD59673.1"/>
    </source>
</evidence>
<reference evidence="1" key="1">
    <citation type="submission" date="2014-09" db="EMBL/GenBank/DDBJ databases">
        <authorList>
            <person name="Magalhaes I.L.F."/>
            <person name="Oliveira U."/>
            <person name="Santos F.R."/>
            <person name="Vidigal T.H.D.A."/>
            <person name="Brescovit A.D."/>
            <person name="Santos A.J."/>
        </authorList>
    </citation>
    <scope>NUCLEOTIDE SEQUENCE</scope>
    <source>
        <tissue evidence="1">Shoot tissue taken approximately 20 cm above the soil surface</tissue>
    </source>
</reference>